<dbReference type="FunFam" id="3.30.40.10:FF:000151">
    <property type="entry name" value="Zinc finger family protein"/>
    <property type="match status" value="1"/>
</dbReference>
<dbReference type="InterPro" id="IPR007461">
    <property type="entry name" value="Ysc84_actin-binding"/>
</dbReference>
<evidence type="ECO:0000313" key="7">
    <source>
        <dbReference type="EMBL" id="KAI0491541.1"/>
    </source>
</evidence>
<evidence type="ECO:0000256" key="2">
    <source>
        <dbReference type="ARBA" id="ARBA00022771"/>
    </source>
</evidence>
<gene>
    <name evidence="7" type="ORF">KFK09_025801</name>
</gene>
<keyword evidence="8" id="KW-1185">Reference proteome</keyword>
<dbReference type="InterPro" id="IPR000306">
    <property type="entry name" value="Znf_FYVE"/>
</dbReference>
<dbReference type="CDD" id="cd11526">
    <property type="entry name" value="SYLF_FYVE"/>
    <property type="match status" value="1"/>
</dbReference>
<dbReference type="Pfam" id="PF01363">
    <property type="entry name" value="FYVE"/>
    <property type="match status" value="1"/>
</dbReference>
<dbReference type="SMR" id="A0A8T3A6L1"/>
<evidence type="ECO:0000259" key="6">
    <source>
        <dbReference type="PROSITE" id="PS50178"/>
    </source>
</evidence>
<feature type="compositionally biased region" description="Acidic residues" evidence="5">
    <location>
        <begin position="51"/>
        <end position="60"/>
    </location>
</feature>
<evidence type="ECO:0000256" key="4">
    <source>
        <dbReference type="PROSITE-ProRule" id="PRU00091"/>
    </source>
</evidence>
<keyword evidence="2 4" id="KW-0863">Zinc-finger</keyword>
<dbReference type="EMBL" id="JAGYWB010000018">
    <property type="protein sequence ID" value="KAI0491541.1"/>
    <property type="molecule type" value="Genomic_DNA"/>
</dbReference>
<dbReference type="Pfam" id="PF04366">
    <property type="entry name" value="Ysc84"/>
    <property type="match status" value="1"/>
</dbReference>
<feature type="compositionally biased region" description="Basic and acidic residues" evidence="5">
    <location>
        <begin position="40"/>
        <end position="50"/>
    </location>
</feature>
<dbReference type="SMART" id="SM00064">
    <property type="entry name" value="FYVE"/>
    <property type="match status" value="1"/>
</dbReference>
<dbReference type="Gene3D" id="3.30.40.10">
    <property type="entry name" value="Zinc/RING finger domain, C3HC4 (zinc finger)"/>
    <property type="match status" value="1"/>
</dbReference>
<reference evidence="7" key="1">
    <citation type="journal article" date="2022" name="Front. Genet.">
        <title>Chromosome-Scale Assembly of the Dendrobium nobile Genome Provides Insights Into the Molecular Mechanism of the Biosynthesis of the Medicinal Active Ingredient of Dendrobium.</title>
        <authorList>
            <person name="Xu Q."/>
            <person name="Niu S.-C."/>
            <person name="Li K.-L."/>
            <person name="Zheng P.-J."/>
            <person name="Zhang X.-J."/>
            <person name="Jia Y."/>
            <person name="Liu Y."/>
            <person name="Niu Y.-X."/>
            <person name="Yu L.-H."/>
            <person name="Chen D.-F."/>
            <person name="Zhang G.-Q."/>
        </authorList>
    </citation>
    <scope>NUCLEOTIDE SEQUENCE</scope>
    <source>
        <tissue evidence="7">Leaf</tissue>
    </source>
</reference>
<dbReference type="PANTHER" id="PTHR15629:SF43">
    <property type="entry name" value="RING_FYVE_PHD-TYPE ZINC FINGER FAMILY PROTEIN"/>
    <property type="match status" value="1"/>
</dbReference>
<evidence type="ECO:0000256" key="3">
    <source>
        <dbReference type="ARBA" id="ARBA00022833"/>
    </source>
</evidence>
<dbReference type="InterPro" id="IPR051702">
    <property type="entry name" value="SH3_domain_YSC84-like"/>
</dbReference>
<feature type="region of interest" description="Disordered" evidence="5">
    <location>
        <begin position="40"/>
        <end position="63"/>
    </location>
</feature>
<sequence>MADMNKLYPEIEVLDLKQKESPTPVAKCVSRVSTVLDDDNKGARLQKEDENSFSESDENNDFLPLIDYPSTRQNNHAPECFNHSTNASENRKLGRYFYYDTPYNEDTGVWIPVSIPPMSASDHEEFSQGFLTNGAYFPDGDISWSQLAGEHKEMTMWDVVSEILLASRGKVASLSMGELRSSKLPWIPNELLEHAWNEMAHTLTEVSFGNAKEILDAEPPRWLADSAAAACMLCNVKFHPIMCSRHHCRFCGGIFCNECSKGRCLLPSKFRIWDPQRVCDVCSVRLEFVQPYLMDQVSRASQLPTHDLTDLSTLRSWLNFPWCQSMEYEIYKAANTVRDYNKVGSLKPEKSIPVAILRQAKGLAILTVAKVGMMVTYNVGTGLVIARRDDGSWSPPSAISTFGIGWGAQAGGELTDFIIVLKTKDAVKNFSGNAHISLGAGISAAVGIVGRAAEADLHAGAGGFAACYTYSRSKGAFLGCSLEGSMLTTRTLENCRFYGSSTINASDILLGTLPRPPAAALLYNALSDLFQKLKT</sequence>
<dbReference type="GO" id="GO:0008270">
    <property type="term" value="F:zinc ion binding"/>
    <property type="evidence" value="ECO:0007669"/>
    <property type="project" value="UniProtKB-KW"/>
</dbReference>
<feature type="domain" description="FYVE-type" evidence="6">
    <location>
        <begin position="225"/>
        <end position="287"/>
    </location>
</feature>
<dbReference type="AlphaFoldDB" id="A0A8T3A6L1"/>
<dbReference type="Proteomes" id="UP000829196">
    <property type="component" value="Unassembled WGS sequence"/>
</dbReference>
<keyword evidence="3" id="KW-0862">Zinc</keyword>
<organism evidence="7 8">
    <name type="scientific">Dendrobium nobile</name>
    <name type="common">Orchid</name>
    <dbReference type="NCBI Taxonomy" id="94219"/>
    <lineage>
        <taxon>Eukaryota</taxon>
        <taxon>Viridiplantae</taxon>
        <taxon>Streptophyta</taxon>
        <taxon>Embryophyta</taxon>
        <taxon>Tracheophyta</taxon>
        <taxon>Spermatophyta</taxon>
        <taxon>Magnoliopsida</taxon>
        <taxon>Liliopsida</taxon>
        <taxon>Asparagales</taxon>
        <taxon>Orchidaceae</taxon>
        <taxon>Epidendroideae</taxon>
        <taxon>Malaxideae</taxon>
        <taxon>Dendrobiinae</taxon>
        <taxon>Dendrobium</taxon>
    </lineage>
</organism>
<dbReference type="PANTHER" id="PTHR15629">
    <property type="entry name" value="SH3YL1 PROTEIN"/>
    <property type="match status" value="1"/>
</dbReference>
<dbReference type="InterPro" id="IPR013083">
    <property type="entry name" value="Znf_RING/FYVE/PHD"/>
</dbReference>
<accession>A0A8T3A6L1</accession>
<dbReference type="InterPro" id="IPR017455">
    <property type="entry name" value="Znf_FYVE-rel"/>
</dbReference>
<dbReference type="SUPFAM" id="SSF57903">
    <property type="entry name" value="FYVE/PHD zinc finger"/>
    <property type="match status" value="1"/>
</dbReference>
<evidence type="ECO:0000256" key="5">
    <source>
        <dbReference type="SAM" id="MobiDB-lite"/>
    </source>
</evidence>
<comment type="caution">
    <text evidence="7">The sequence shown here is derived from an EMBL/GenBank/DDBJ whole genome shotgun (WGS) entry which is preliminary data.</text>
</comment>
<evidence type="ECO:0000313" key="8">
    <source>
        <dbReference type="Proteomes" id="UP000829196"/>
    </source>
</evidence>
<protein>
    <recommendedName>
        <fullName evidence="6">FYVE-type domain-containing protein</fullName>
    </recommendedName>
</protein>
<evidence type="ECO:0000256" key="1">
    <source>
        <dbReference type="ARBA" id="ARBA00022723"/>
    </source>
</evidence>
<proteinExistence type="predicted"/>
<keyword evidence="1" id="KW-0479">Metal-binding</keyword>
<name>A0A8T3A6L1_DENNO</name>
<dbReference type="PROSITE" id="PS50178">
    <property type="entry name" value="ZF_FYVE"/>
    <property type="match status" value="1"/>
</dbReference>
<dbReference type="OrthoDB" id="443981at2759"/>
<dbReference type="GO" id="GO:0035091">
    <property type="term" value="F:phosphatidylinositol binding"/>
    <property type="evidence" value="ECO:0007669"/>
    <property type="project" value="TreeGrafter"/>
</dbReference>
<dbReference type="InterPro" id="IPR011011">
    <property type="entry name" value="Znf_FYVE_PHD"/>
</dbReference>